<organism evidence="1 2">
    <name type="scientific">Paragonimus skrjabini miyazakii</name>
    <dbReference type="NCBI Taxonomy" id="59628"/>
    <lineage>
        <taxon>Eukaryota</taxon>
        <taxon>Metazoa</taxon>
        <taxon>Spiralia</taxon>
        <taxon>Lophotrochozoa</taxon>
        <taxon>Platyhelminthes</taxon>
        <taxon>Trematoda</taxon>
        <taxon>Digenea</taxon>
        <taxon>Plagiorchiida</taxon>
        <taxon>Troglotremata</taxon>
        <taxon>Troglotrematidae</taxon>
        <taxon>Paragonimus</taxon>
    </lineage>
</organism>
<accession>A0A8S9Z0G6</accession>
<reference evidence="1" key="1">
    <citation type="submission" date="2019-07" db="EMBL/GenBank/DDBJ databases">
        <title>Annotation for the trematode Paragonimus miyazaki's.</title>
        <authorList>
            <person name="Choi Y.-J."/>
        </authorList>
    </citation>
    <scope>NUCLEOTIDE SEQUENCE</scope>
    <source>
        <strain evidence="1">Japan</strain>
    </source>
</reference>
<protein>
    <submittedName>
        <fullName evidence="1">Uncharacterized protein</fullName>
    </submittedName>
</protein>
<dbReference type="Proteomes" id="UP000822476">
    <property type="component" value="Unassembled WGS sequence"/>
</dbReference>
<evidence type="ECO:0000313" key="1">
    <source>
        <dbReference type="EMBL" id="KAF7257508.1"/>
    </source>
</evidence>
<evidence type="ECO:0000313" key="2">
    <source>
        <dbReference type="Proteomes" id="UP000822476"/>
    </source>
</evidence>
<gene>
    <name evidence="1" type="ORF">EG68_05011</name>
</gene>
<sequence>MKGHYLSSPRVIENRAVQNVGTHGRLHPLLLDVNALRPQKATAGPPQKLFFSVRVALQTVKDMQLPHMNLEDVETYKQLPCSIVSNSLYPGNNSHLYWCTSMALGHLVFLPTLLASERFRRCAKKAARDNGNEIQVHDYISSAEVMSVTCDAPVRIREKTPELRLDVSALRYEVFLGSEEFTDYPVKFPMDIEQILRFLNALLMDIILPHDLTNDLKLGKSSVEIGNACDELGDNINKWGVNSKYYLALTPITSVIIAQR</sequence>
<dbReference type="AlphaFoldDB" id="A0A8S9Z0G6"/>
<keyword evidence="2" id="KW-1185">Reference proteome</keyword>
<name>A0A8S9Z0G6_9TREM</name>
<proteinExistence type="predicted"/>
<dbReference type="OrthoDB" id="6278526at2759"/>
<comment type="caution">
    <text evidence="1">The sequence shown here is derived from an EMBL/GenBank/DDBJ whole genome shotgun (WGS) entry which is preliminary data.</text>
</comment>
<dbReference type="EMBL" id="JTDE01002338">
    <property type="protein sequence ID" value="KAF7257508.1"/>
    <property type="molecule type" value="Genomic_DNA"/>
</dbReference>